<dbReference type="Proteomes" id="UP001165122">
    <property type="component" value="Unassembled WGS sequence"/>
</dbReference>
<evidence type="ECO:0000256" key="1">
    <source>
        <dbReference type="PROSITE-ProRule" id="PRU00221"/>
    </source>
</evidence>
<dbReference type="PANTHER" id="PTHR45532">
    <property type="entry name" value="WD REPEAT-CONTAINING PROTEIN 97"/>
    <property type="match status" value="1"/>
</dbReference>
<dbReference type="PROSITE" id="PS50294">
    <property type="entry name" value="WD_REPEATS_REGION"/>
    <property type="match status" value="1"/>
</dbReference>
<evidence type="ECO:0000256" key="2">
    <source>
        <dbReference type="SAM" id="MobiDB-lite"/>
    </source>
</evidence>
<dbReference type="AlphaFoldDB" id="A0A9W7KRS4"/>
<dbReference type="Pfam" id="PF00400">
    <property type="entry name" value="WD40"/>
    <property type="match status" value="2"/>
</dbReference>
<feature type="repeat" description="WD" evidence="1">
    <location>
        <begin position="913"/>
        <end position="946"/>
    </location>
</feature>
<dbReference type="OrthoDB" id="6262491at2759"/>
<dbReference type="EMBL" id="BRXW01000134">
    <property type="protein sequence ID" value="GMI09200.1"/>
    <property type="molecule type" value="Genomic_DNA"/>
</dbReference>
<dbReference type="Gene3D" id="2.130.10.10">
    <property type="entry name" value="YVTN repeat-like/Quinoprotein amine dehydrogenase"/>
    <property type="match status" value="3"/>
</dbReference>
<keyword evidence="4" id="KW-1185">Reference proteome</keyword>
<feature type="region of interest" description="Disordered" evidence="2">
    <location>
        <begin position="734"/>
        <end position="757"/>
    </location>
</feature>
<feature type="compositionally biased region" description="Gly residues" evidence="2">
    <location>
        <begin position="1064"/>
        <end position="1074"/>
    </location>
</feature>
<dbReference type="SUPFAM" id="SSF101908">
    <property type="entry name" value="Putative isomerase YbhE"/>
    <property type="match status" value="1"/>
</dbReference>
<accession>A0A9W7KRS4</accession>
<dbReference type="SUPFAM" id="SSF50998">
    <property type="entry name" value="Quinoprotein alcohol dehydrogenase-like"/>
    <property type="match status" value="1"/>
</dbReference>
<proteinExistence type="predicted"/>
<protein>
    <submittedName>
        <fullName evidence="3">Uncharacterized protein</fullName>
    </submittedName>
</protein>
<dbReference type="PANTHER" id="PTHR45532:SF1">
    <property type="entry name" value="WD REPEAT-CONTAINING PROTEIN 97"/>
    <property type="match status" value="1"/>
</dbReference>
<dbReference type="SMART" id="SM00320">
    <property type="entry name" value="WD40"/>
    <property type="match status" value="7"/>
</dbReference>
<feature type="compositionally biased region" description="Basic residues" evidence="2">
    <location>
        <begin position="30"/>
        <end position="39"/>
    </location>
</feature>
<reference evidence="4" key="1">
    <citation type="journal article" date="2023" name="Commun. Biol.">
        <title>Genome analysis of Parmales, the sister group of diatoms, reveals the evolutionary specialization of diatoms from phago-mixotrophs to photoautotrophs.</title>
        <authorList>
            <person name="Ban H."/>
            <person name="Sato S."/>
            <person name="Yoshikawa S."/>
            <person name="Yamada K."/>
            <person name="Nakamura Y."/>
            <person name="Ichinomiya M."/>
            <person name="Sato N."/>
            <person name="Blanc-Mathieu R."/>
            <person name="Endo H."/>
            <person name="Kuwata A."/>
            <person name="Ogata H."/>
        </authorList>
    </citation>
    <scope>NUCLEOTIDE SEQUENCE [LARGE SCALE GENOMIC DNA]</scope>
    <source>
        <strain evidence="4">NIES 3700</strain>
    </source>
</reference>
<gene>
    <name evidence="3" type="ORF">TrLO_g12387</name>
</gene>
<organism evidence="3 4">
    <name type="scientific">Triparma laevis f. longispina</name>
    <dbReference type="NCBI Taxonomy" id="1714387"/>
    <lineage>
        <taxon>Eukaryota</taxon>
        <taxon>Sar</taxon>
        <taxon>Stramenopiles</taxon>
        <taxon>Ochrophyta</taxon>
        <taxon>Bolidophyceae</taxon>
        <taxon>Parmales</taxon>
        <taxon>Triparmaceae</taxon>
        <taxon>Triparma</taxon>
    </lineage>
</organism>
<feature type="region of interest" description="Disordered" evidence="2">
    <location>
        <begin position="1057"/>
        <end position="1076"/>
    </location>
</feature>
<dbReference type="PROSITE" id="PS50082">
    <property type="entry name" value="WD_REPEATS_2"/>
    <property type="match status" value="2"/>
</dbReference>
<feature type="region of interest" description="Disordered" evidence="2">
    <location>
        <begin position="1"/>
        <end position="59"/>
    </location>
</feature>
<dbReference type="InterPro" id="IPR015943">
    <property type="entry name" value="WD40/YVTN_repeat-like_dom_sf"/>
</dbReference>
<evidence type="ECO:0000313" key="3">
    <source>
        <dbReference type="EMBL" id="GMI09200.1"/>
    </source>
</evidence>
<dbReference type="InterPro" id="IPR011047">
    <property type="entry name" value="Quinoprotein_ADH-like_sf"/>
</dbReference>
<evidence type="ECO:0000313" key="4">
    <source>
        <dbReference type="Proteomes" id="UP001165122"/>
    </source>
</evidence>
<name>A0A9W7KRS4_9STRA</name>
<sequence>MDDMSVFIPGAPATLKKKGGNGSKSNRCTTMRKKGGAKSKKGDGGSPTSAKRRSPTGKLPVNLITEKQTRNNLRRMSVELMSEEVKRMSIMATLGKKKSGKKQTKTEKIEEHSNEVYVRRTMVHRAIRKLRLEERTKHRGWIARLEKPKLVGAEGYNEGSDEEGGEEELEGEDLDVKIRDKALWRKTGIIMKAKEDGRKKSVISGFKFAKGGSIFSIASKLVGAGAAMKKIKKAAAKPSWYSQYKEHFAYDHRVQRDGFQFIFEYKAHLGNHVKDFFSTAVIDIDKTTLGSGFQFGFISLDKNGFNYWETKSMENRRYMAKKWSKPVTKKRVHFARRQNEFIQALAYIPKKQLYLGAGLDMLVHVYDKSLNYLTALPTGERVIRHIIYNSKLDEIIIVGSSGCRSWRLERSFSNGLACYNLHVVRNYTAHGESHWVSHIEFDHESQRLITIEDQKVTCIQCETGETLSVMDNIHDAPLTGCVWYQRSQYFITSCAAGRVKVWAIHHDSDQKYGKQDYALLHVFTGHTKAVTALQLHPLSGLAVSVSLDGTMRVLNLEALEEIYKLEIMQPLLAMKCITIEGQSLCIGATEDGTIRVWSINDFLGFFGVCRAKAEKSISVYDEDGDDMNAIVIAGEDIRVFSQDGKLLSNLIPGQLDGDIRNVDYSMSHELLFILHEKRIFSSKGGTKRGMMISVFDCRVMPCGLVCQFADPCVTLTDTSTAMELINFSPSDLEMHQKEKAKNQRSGKSVSVEEEDEDAKKKKEGAKFMLKRGATSKRFNLEKPFREGEEPMDDQTLLFGTQTGSIVFMQAGPEPKMIANFKDAHEAEIKRVFFCEAIARLVSFGMDIENNMHMKVWSMPGMRLMFSVPLRSEPTAIDFSPNLPMVALGYSDGQIRLIEIVGNQPREITNPHMMEQHIGAVCSLSFCDDMRVYCSSSLDGQLKVWDLGNRLLDRVMLNKEPVVAFFNGKNAEVVVGQGNYLLKVTKDTWMPPGGQKALEVANNQLAVLKIQARFRGSSIRRVLGTGIRHQRMSFVEGDHAGGEEMTVLGRDGVMRRKREKKVVEGGEGVGEGEGTGAKSNKHALLVVGRRKRATHQGRKMVGGLAVAAAKIDGGVLEEAEEEEESGDDEFGGGDRRAELFKRSPLMKGKGRGFVPVSPLSSPDGGGGGRTRRVANVTRRGRKLRLATGKPVGVDVVVEKKEEEKVKPEDEYMETLRSLNKTEEMLLKIQNLAPDLDCVAKRYAVSLRGGGLIGGVPVVEMPSSAPTVPPTPNYVSGLTSTL</sequence>
<feature type="region of interest" description="Disordered" evidence="2">
    <location>
        <begin position="1150"/>
        <end position="1170"/>
    </location>
</feature>
<keyword evidence="1" id="KW-0853">WD repeat</keyword>
<feature type="repeat" description="WD" evidence="1">
    <location>
        <begin position="523"/>
        <end position="564"/>
    </location>
</feature>
<comment type="caution">
    <text evidence="3">The sequence shown here is derived from an EMBL/GenBank/DDBJ whole genome shotgun (WGS) entry which is preliminary data.</text>
</comment>
<dbReference type="InterPro" id="IPR001680">
    <property type="entry name" value="WD40_rpt"/>
</dbReference>
<dbReference type="PROSITE" id="PS50096">
    <property type="entry name" value="IQ"/>
    <property type="match status" value="1"/>
</dbReference>